<dbReference type="GO" id="GO:0047475">
    <property type="term" value="F:phenylacetate-CoA ligase activity"/>
    <property type="evidence" value="ECO:0007669"/>
    <property type="project" value="UniProtKB-EC"/>
</dbReference>
<dbReference type="InterPro" id="IPR042099">
    <property type="entry name" value="ANL_N_sf"/>
</dbReference>
<dbReference type="SUPFAM" id="SSF56801">
    <property type="entry name" value="Acetyl-CoA synthetase-like"/>
    <property type="match status" value="1"/>
</dbReference>
<dbReference type="PIRSF" id="PIRSF006444">
    <property type="entry name" value="PaaK"/>
    <property type="match status" value="1"/>
</dbReference>
<protein>
    <recommendedName>
        <fullName evidence="7 9">Phenylacetate-coenzyme A ligase</fullName>
        <ecNumber evidence="6 9">6.2.1.30</ecNumber>
    </recommendedName>
    <alternativeName>
        <fullName evidence="8 9">Phenylacetyl-CoA ligase</fullName>
    </alternativeName>
</protein>
<dbReference type="InterPro" id="IPR045851">
    <property type="entry name" value="AMP-bd_C_sf"/>
</dbReference>
<dbReference type="EMBL" id="CP030759">
    <property type="protein sequence ID" value="AXA35718.1"/>
    <property type="molecule type" value="Genomic_DNA"/>
</dbReference>
<dbReference type="Gene3D" id="3.40.50.12780">
    <property type="entry name" value="N-terminal domain of ligase-like"/>
    <property type="match status" value="1"/>
</dbReference>
<dbReference type="FunFam" id="3.40.50.12780:FF:000016">
    <property type="entry name" value="Phenylacetate-coenzyme A ligase"/>
    <property type="match status" value="1"/>
</dbReference>
<dbReference type="CDD" id="cd05913">
    <property type="entry name" value="PaaK"/>
    <property type="match status" value="1"/>
</dbReference>
<dbReference type="Pfam" id="PF14535">
    <property type="entry name" value="AMP-binding_C_2"/>
    <property type="match status" value="1"/>
</dbReference>
<evidence type="ECO:0000259" key="10">
    <source>
        <dbReference type="Pfam" id="PF00501"/>
    </source>
</evidence>
<dbReference type="PANTHER" id="PTHR43439">
    <property type="entry name" value="PHENYLACETATE-COENZYME A LIGASE"/>
    <property type="match status" value="1"/>
</dbReference>
<reference evidence="12 13" key="1">
    <citation type="submission" date="2018-05" db="EMBL/GenBank/DDBJ databases">
        <title>A metagenomic window into the 2 km-deep terrestrial subsurface aquifer revealed taxonomically and functionally diverse microbial community comprising novel uncultured bacterial lineages.</title>
        <authorList>
            <person name="Kadnikov V.V."/>
            <person name="Mardanov A.V."/>
            <person name="Beletsky A.V."/>
            <person name="Banks D."/>
            <person name="Pimenov N.V."/>
            <person name="Frank Y.A."/>
            <person name="Karnachuk O.V."/>
            <person name="Ravin N.V."/>
        </authorList>
    </citation>
    <scope>NUCLEOTIDE SEQUENCE [LARGE SCALE GENOMIC DNA]</scope>
    <source>
        <strain evidence="12">BY</strain>
    </source>
</reference>
<sequence>MLKEPTLSNEIWDPAETLSRPELEALQVARLRDTVARVQNVPFYRKRFRELGITPDAIRSLSDIRRLPFTTKADLREGYPLDFLAVPREQIARIHGSSGTTGKPTFVAYTLNDLQTWANLCARFLVAGGLRPHHLVQIAFGYGLFTGGFGLHAGVEKVGAGIVPAASGNTPRQVMLLRDLQPDVLICTPSYALNIAEVAEQEGVDPQTLALKYGHFGGEPWTEDMRREIESRLGIMAFDNYGLSEIIGPGVSGECIYREGMHIQEDHFLVECIDPETLEPVGDGERGELVFTTLTKEAMPLIRYRTRDLAVLNHLPCKCGRVGVRMSRVIGRTDDMLIIRGVNVFPSQIEEALLRVEGTAPQYVIEIDRPGALDEAIVRVEIRPQDFSDKMSQMQALRMRIEQEIFRITGIRMVVELVEPNTIERSVGKAKRVIDHRIERLRQTNPS</sequence>
<dbReference type="PANTHER" id="PTHR43439:SF1">
    <property type="entry name" value="PHENYLACETATE-COENZYME A LIGASE"/>
    <property type="match status" value="1"/>
</dbReference>
<evidence type="ECO:0000256" key="8">
    <source>
        <dbReference type="ARBA" id="ARBA00075111"/>
    </source>
</evidence>
<dbReference type="AlphaFoldDB" id="A0A2Z4Y4B5"/>
<dbReference type="GO" id="GO:0000166">
    <property type="term" value="F:nucleotide binding"/>
    <property type="evidence" value="ECO:0007669"/>
    <property type="project" value="UniProtKB-KW"/>
</dbReference>
<evidence type="ECO:0000256" key="5">
    <source>
        <dbReference type="ARBA" id="ARBA00061566"/>
    </source>
</evidence>
<evidence type="ECO:0000256" key="3">
    <source>
        <dbReference type="ARBA" id="ARBA00022741"/>
    </source>
</evidence>
<evidence type="ECO:0000256" key="9">
    <source>
        <dbReference type="PIRNR" id="PIRNR006444"/>
    </source>
</evidence>
<dbReference type="InterPro" id="IPR011880">
    <property type="entry name" value="PA_CoA_ligase"/>
</dbReference>
<dbReference type="GO" id="GO:0010124">
    <property type="term" value="P:phenylacetate catabolic process"/>
    <property type="evidence" value="ECO:0007669"/>
    <property type="project" value="UniProtKB-UniRule"/>
</dbReference>
<gene>
    <name evidence="12" type="ORF">BRCON_0941</name>
</gene>
<dbReference type="InterPro" id="IPR051414">
    <property type="entry name" value="Adenylate-forming_Reductase"/>
</dbReference>
<comment type="function">
    <text evidence="9">Catalyzes the activation of phenylacetic acid (PA) to phenylacetyl-CoA (PA-CoA).</text>
</comment>
<evidence type="ECO:0000256" key="1">
    <source>
        <dbReference type="ARBA" id="ARBA00011245"/>
    </source>
</evidence>
<evidence type="ECO:0000259" key="11">
    <source>
        <dbReference type="Pfam" id="PF14535"/>
    </source>
</evidence>
<proteinExistence type="inferred from homology"/>
<dbReference type="InterPro" id="IPR000873">
    <property type="entry name" value="AMP-dep_synth/lig_dom"/>
</dbReference>
<comment type="catalytic activity">
    <reaction evidence="9">
        <text>2-phenylacetate + ATP + CoA = phenylacetyl-CoA + AMP + diphosphate</text>
        <dbReference type="Rhea" id="RHEA:20956"/>
        <dbReference type="ChEBI" id="CHEBI:18401"/>
        <dbReference type="ChEBI" id="CHEBI:30616"/>
        <dbReference type="ChEBI" id="CHEBI:33019"/>
        <dbReference type="ChEBI" id="CHEBI:57287"/>
        <dbReference type="ChEBI" id="CHEBI:57390"/>
        <dbReference type="ChEBI" id="CHEBI:456215"/>
        <dbReference type="EC" id="6.2.1.30"/>
    </reaction>
</comment>
<dbReference type="EC" id="6.2.1.30" evidence="6 9"/>
<evidence type="ECO:0000256" key="7">
    <source>
        <dbReference type="ARBA" id="ARBA00068695"/>
    </source>
</evidence>
<keyword evidence="3 9" id="KW-0547">Nucleotide-binding</keyword>
<feature type="domain" description="AMP-dependent ligase C-terminal" evidence="11">
    <location>
        <begin position="341"/>
        <end position="437"/>
    </location>
</feature>
<dbReference type="Gene3D" id="3.30.300.30">
    <property type="match status" value="1"/>
</dbReference>
<dbReference type="UniPathway" id="UPA00930"/>
<evidence type="ECO:0000256" key="2">
    <source>
        <dbReference type="ARBA" id="ARBA00022598"/>
    </source>
</evidence>
<dbReference type="InterPro" id="IPR028154">
    <property type="entry name" value="AMP-dep_Lig_C"/>
</dbReference>
<evidence type="ECO:0000256" key="6">
    <source>
        <dbReference type="ARBA" id="ARBA00066629"/>
    </source>
</evidence>
<dbReference type="Pfam" id="PF00501">
    <property type="entry name" value="AMP-binding"/>
    <property type="match status" value="1"/>
</dbReference>
<keyword evidence="2 9" id="KW-0436">Ligase</keyword>
<evidence type="ECO:0000313" key="13">
    <source>
        <dbReference type="Proteomes" id="UP000262583"/>
    </source>
</evidence>
<accession>A0A2Z4Y4B5</accession>
<evidence type="ECO:0000313" key="12">
    <source>
        <dbReference type="EMBL" id="AXA35718.1"/>
    </source>
</evidence>
<name>A0A2Z4Y4B5_SUMC1</name>
<evidence type="ECO:0000256" key="4">
    <source>
        <dbReference type="ARBA" id="ARBA00060591"/>
    </source>
</evidence>
<comment type="subunit">
    <text evidence="1">Monomer.</text>
</comment>
<comment type="similarity">
    <text evidence="5 9">Belongs to the phenylacetyl-CoA ligase family.</text>
</comment>
<dbReference type="Proteomes" id="UP000262583">
    <property type="component" value="Chromosome"/>
</dbReference>
<feature type="domain" description="AMP-dependent synthetase/ligase" evidence="10">
    <location>
        <begin position="86"/>
        <end position="291"/>
    </location>
</feature>
<organism evidence="12 13">
    <name type="scientific">Sumerlaea chitinivorans</name>
    <dbReference type="NCBI Taxonomy" id="2250252"/>
    <lineage>
        <taxon>Bacteria</taxon>
        <taxon>Candidatus Sumerlaeota</taxon>
        <taxon>Candidatus Sumerlaeia</taxon>
        <taxon>Candidatus Sumerlaeales</taxon>
        <taxon>Candidatus Sumerlaeaceae</taxon>
        <taxon>Candidatus Sumerlaea</taxon>
    </lineage>
</organism>
<dbReference type="KEGG" id="schv:BRCON_0941"/>
<comment type="pathway">
    <text evidence="4 9">Aromatic compound metabolism; phenylacetate degradation.</text>
</comment>